<accession>A0A4Q2AF28</accession>
<evidence type="ECO:0000256" key="1">
    <source>
        <dbReference type="SAM" id="MobiDB-lite"/>
    </source>
</evidence>
<proteinExistence type="predicted"/>
<sequence>MCPIDDIDDVGIRAGFEGVPNRPGRGPRTGRSPGGDRLLKTQVGVGGDAPELSDHGCGNLPDARRARMAAPEKKGQG</sequence>
<gene>
    <name evidence="2" type="ORF">D1006_23235</name>
</gene>
<name>A0A4Q2AF28_9BURK</name>
<evidence type="ECO:0000313" key="2">
    <source>
        <dbReference type="EMBL" id="RXV68123.1"/>
    </source>
</evidence>
<dbReference type="EMBL" id="QWEX01000002">
    <property type="protein sequence ID" value="RXV68123.1"/>
    <property type="molecule type" value="Genomic_DNA"/>
</dbReference>
<organism evidence="2 3">
    <name type="scientific">Burkholderia stabilis</name>
    <dbReference type="NCBI Taxonomy" id="95485"/>
    <lineage>
        <taxon>Bacteria</taxon>
        <taxon>Pseudomonadati</taxon>
        <taxon>Pseudomonadota</taxon>
        <taxon>Betaproteobacteria</taxon>
        <taxon>Burkholderiales</taxon>
        <taxon>Burkholderiaceae</taxon>
        <taxon>Burkholderia</taxon>
        <taxon>Burkholderia cepacia complex</taxon>
    </lineage>
</organism>
<protein>
    <submittedName>
        <fullName evidence="2">Uncharacterized protein</fullName>
    </submittedName>
</protein>
<comment type="caution">
    <text evidence="2">The sequence shown here is derived from an EMBL/GenBank/DDBJ whole genome shotgun (WGS) entry which is preliminary data.</text>
</comment>
<dbReference type="Proteomes" id="UP000289650">
    <property type="component" value="Unassembled WGS sequence"/>
</dbReference>
<reference evidence="2 3" key="1">
    <citation type="submission" date="2018-08" db="EMBL/GenBank/DDBJ databases">
        <title>Mountain-cultivated ginseng endophyte, Burkholderia stabilis and its activity against ginseng root rot disease.</title>
        <authorList>
            <person name="Tapan Kumar M."/>
            <person name="Bae H."/>
            <person name="Shanmugam G."/>
            <person name="Jeon J."/>
        </authorList>
    </citation>
    <scope>NUCLEOTIDE SEQUENCE [LARGE SCALE GENOMIC DNA]</scope>
    <source>
        <strain evidence="2 3">EB159</strain>
    </source>
</reference>
<evidence type="ECO:0000313" key="3">
    <source>
        <dbReference type="Proteomes" id="UP000289650"/>
    </source>
</evidence>
<dbReference type="AlphaFoldDB" id="A0A4Q2AF28"/>
<feature type="compositionally biased region" description="Basic and acidic residues" evidence="1">
    <location>
        <begin position="62"/>
        <end position="77"/>
    </location>
</feature>
<feature type="compositionally biased region" description="Low complexity" evidence="1">
    <location>
        <begin position="18"/>
        <end position="31"/>
    </location>
</feature>
<feature type="region of interest" description="Disordered" evidence="1">
    <location>
        <begin position="1"/>
        <end position="77"/>
    </location>
</feature>